<dbReference type="PANTHER" id="PTHR43941:SF1">
    <property type="entry name" value="STRUCTURAL MAINTENANCE OF CHROMOSOMES PROTEIN 2"/>
    <property type="match status" value="1"/>
</dbReference>
<feature type="compositionally biased region" description="Low complexity" evidence="2">
    <location>
        <begin position="682"/>
        <end position="691"/>
    </location>
</feature>
<evidence type="ECO:0000313" key="4">
    <source>
        <dbReference type="Proteomes" id="UP000038009"/>
    </source>
</evidence>
<dbReference type="OMA" id="QQRLNTY"/>
<evidence type="ECO:0000313" key="3">
    <source>
        <dbReference type="EMBL" id="KPI87462.1"/>
    </source>
</evidence>
<feature type="compositionally biased region" description="Low complexity" evidence="2">
    <location>
        <begin position="1249"/>
        <end position="1263"/>
    </location>
</feature>
<dbReference type="VEuPathDB" id="TriTrypDB:Lsey_0087_0090"/>
<feature type="region of interest" description="Disordered" evidence="2">
    <location>
        <begin position="1420"/>
        <end position="1489"/>
    </location>
</feature>
<feature type="coiled-coil region" evidence="1">
    <location>
        <begin position="1749"/>
        <end position="1776"/>
    </location>
</feature>
<feature type="coiled-coil region" evidence="1">
    <location>
        <begin position="441"/>
        <end position="516"/>
    </location>
</feature>
<evidence type="ECO:0000256" key="1">
    <source>
        <dbReference type="SAM" id="Coils"/>
    </source>
</evidence>
<feature type="region of interest" description="Disordered" evidence="2">
    <location>
        <begin position="664"/>
        <end position="708"/>
    </location>
</feature>
<accession>A0A0N1PDS8</accession>
<feature type="compositionally biased region" description="Basic and acidic residues" evidence="2">
    <location>
        <begin position="85"/>
        <end position="94"/>
    </location>
</feature>
<dbReference type="Proteomes" id="UP000038009">
    <property type="component" value="Unassembled WGS sequence"/>
</dbReference>
<feature type="compositionally biased region" description="Low complexity" evidence="2">
    <location>
        <begin position="2041"/>
        <end position="2050"/>
    </location>
</feature>
<feature type="region of interest" description="Disordered" evidence="2">
    <location>
        <begin position="348"/>
        <end position="415"/>
    </location>
</feature>
<feature type="compositionally biased region" description="Low complexity" evidence="2">
    <location>
        <begin position="2062"/>
        <end position="2087"/>
    </location>
</feature>
<keyword evidence="1" id="KW-0175">Coiled coil</keyword>
<feature type="compositionally biased region" description="Low complexity" evidence="2">
    <location>
        <begin position="1789"/>
        <end position="1804"/>
    </location>
</feature>
<sequence>MSRTPSPHSQGGPPAARSPSLPLPLPILTEDDIAALPPPPLSSSASAAPSGISTSAEASGNEAEDSPTPLDSPLSQSEPSVLLQDEEHAAEKGGEVQGTETRGHGIYHSTHEHADTAVEGRKMQESVDAPLAMPELPQQPLSVSPTSAWSASLSLPSPPSYPYPDLPVAGGSVAGPGTPAAVVDAASETWDDDNEEERAQRAHQRLPESGLVQQSFTGVSTTAPGNPTRATGEEDTVSEEVVAESLRLSEEHAAAALNRFSTALQVKLVEQLIDDAVVAMEETLHHTIRQHGTQIRALVAHNEALEAQLTSQATRMQSVQKALEDTITKDLQRVLRVDLRAALHAHESMSSTLLASPPSDAQRSATGGGNEEAVGEEEQEQCDSDSAPLSPESKASSGETPIQAHRDLGMSSSNRASAESAAQLMSADELIVAYLGGRGTIEVLQRERDEWRRNASSLQASLLSATQENAALRREVEQLRATTVDLEAHCAVVAAREEAEHQCALLELQLAKQVAEAETLVALVERQQITELSRATGATAASPVLEGAAAAPSTSTNENDRGEAVRKGPVWDIAIRELEEQATIAANSRHLHEQLAKAEAEVRELKAARDASVAYAAALKEEGDALRADAQSMVYRNSVLSQQVASLLVKVECSARACRHLKESAAHQQQQGTSPQLIEAPRATATSSSSSRTHDHSMASSSILKSLPSTSSRRSNWLASMWPAVNASRNAVCSPEATSIQQSTTCAAGVGTSLNTAVVYDHPSSSDIQQLLHMPGASADVSFMHSPTEIEEGLQQRLNTYSASHVSVPSALLSAASSSSPHHRYLSHRSRKTSLRQLGSATLEVDPACKPRLPASDQLSGLALGQPPSFSTLDPLTGTVTRLVGKAYLSTLQDGEGRVSVPSAPPSVVASEDDVNQDPQLLCLLETLDKDESLDRFSVNSVSELVVRNQELVKQLYEATQRAEAAEQQQQRQASLNKERAHSTAHASESSQALPASLTTPTAALLQHAATAATLQRRSAEMPSRKRDREDVGERLSNAEATNENVTVADTHGQGRGSAGLVHSEHAAHTDASSTDSEASQAEEKTTQSVDAASAVEPWFLESANEAVARMVDALVRRHEVRLTAVDTDVSRALLRALAAQREADHAVHAHTLSTGAAVDPIAAASADRGEASAMAAAPAVSSAPSRAMAVCLRSLLQLCVRQSATLAEVALNAAGQQQEMQKAVKETWTEVQETLVRALQTSQMALASSRHSCHSNSNSSSSGGAETLVSSSLRASPFQRTRSEAESASSSAVMTTTEPNALQAVMALPHRRDDELRVDDQVALLQQLNSLLQTAAKKDGTLLHVYQAAQARQEARQHQQKERMARLLLKLERKRRLIKALRVRQAYVGVDAVARGLSHTGQDLDDCSSTQNTAAAASFRLPSQPGSPVHRTPPLPPMSLPSATVPGSPQPRLRHTQSHRTENDDVDERTDCVSSQQSDRSEAESEDYMDEDMTLDVFRELQQQLAFSQATHRTVQEELDAEKLKHTAMLERMWALETARDEAVAAKETLEKQIQGMIPRSIHESVADALKSTTDELEDRNTQLSSALTAHHALQEKISAQQAQLEAQQLQSKVQCGQLEEVARRREQLLVAEESRYRELHAQLSDVKQHAAGLENAIALLRRELQEKAQIIRQREETIDELKDQTLMRDDVQALLRRLYPDNSVVQANAQLVQHLSQTTTRLQMALAEVKQDLAHTQDELRQRDLSAREAVQDRQAAEVRLQDAVARLAELQDVSLDRFDNAEGHHSSASSPESPAGGTSPTLESIDAFFSVEDASLTALRHRVHYLTARMEAQAKDLAVMRDAEAAWKAREEDLRRQLEVMSADPISLAARRYGLTACTNFSSQMAEMQARLDALRCSLTDAEEEKKKLKEQVETAMRKEAETEKRRAEATAQVLRAEEQLAASEAESRDRKAAIVLLEAQLLEMTATHDELLQQHRQISSDLEGEKNALSEMQASLQACRTQRDQFLADNKQMISAVEKLEKALLQSEAEKEMAREALAQGLSSSSSRRHRGGGGARGTAAERYQNQTSLTQDLSLSSINPNP</sequence>
<feature type="region of interest" description="Disordered" evidence="2">
    <location>
        <begin position="1"/>
        <end position="125"/>
    </location>
</feature>
<organism evidence="3 4">
    <name type="scientific">Leptomonas seymouri</name>
    <dbReference type="NCBI Taxonomy" id="5684"/>
    <lineage>
        <taxon>Eukaryota</taxon>
        <taxon>Discoba</taxon>
        <taxon>Euglenozoa</taxon>
        <taxon>Kinetoplastea</taxon>
        <taxon>Metakinetoplastina</taxon>
        <taxon>Trypanosomatida</taxon>
        <taxon>Trypanosomatidae</taxon>
        <taxon>Leishmaniinae</taxon>
        <taxon>Leptomonas</taxon>
    </lineage>
</organism>
<feature type="region of interest" description="Disordered" evidence="2">
    <location>
        <begin position="2039"/>
        <end position="2087"/>
    </location>
</feature>
<feature type="coiled-coil region" evidence="1">
    <location>
        <begin position="1888"/>
        <end position="1978"/>
    </location>
</feature>
<reference evidence="3 4" key="1">
    <citation type="journal article" date="2015" name="PLoS Pathog.">
        <title>Leptomonas seymouri: Adaptations to the Dixenous Life Cycle Analyzed by Genome Sequencing, Transcriptome Profiling and Co-infection with Leishmania donovani.</title>
        <authorList>
            <person name="Kraeva N."/>
            <person name="Butenko A."/>
            <person name="Hlavacova J."/>
            <person name="Kostygov A."/>
            <person name="Myskova J."/>
            <person name="Grybchuk D."/>
            <person name="Lestinova T."/>
            <person name="Votypka J."/>
            <person name="Volf P."/>
            <person name="Opperdoes F."/>
            <person name="Flegontov P."/>
            <person name="Lukes J."/>
            <person name="Yurchenko V."/>
        </authorList>
    </citation>
    <scope>NUCLEOTIDE SEQUENCE [LARGE SCALE GENOMIC DNA]</scope>
    <source>
        <strain evidence="3 4">ATCC 30220</strain>
    </source>
</reference>
<gene>
    <name evidence="3" type="ORF">ABL78_3451</name>
</gene>
<feature type="coiled-coil region" evidence="1">
    <location>
        <begin position="1568"/>
        <end position="1686"/>
    </location>
</feature>
<protein>
    <submittedName>
        <fullName evidence="3">Uncharacterized protein</fullName>
    </submittedName>
</protein>
<evidence type="ECO:0000256" key="2">
    <source>
        <dbReference type="SAM" id="MobiDB-lite"/>
    </source>
</evidence>
<feature type="compositionally biased region" description="Basic and acidic residues" evidence="2">
    <location>
        <begin position="109"/>
        <end position="125"/>
    </location>
</feature>
<feature type="compositionally biased region" description="Acidic residues" evidence="2">
    <location>
        <begin position="373"/>
        <end position="383"/>
    </location>
</feature>
<dbReference type="EMBL" id="LJSK01000087">
    <property type="protein sequence ID" value="KPI87462.1"/>
    <property type="molecule type" value="Genomic_DNA"/>
</dbReference>
<feature type="compositionally biased region" description="Polar residues" evidence="2">
    <location>
        <begin position="348"/>
        <end position="365"/>
    </location>
</feature>
<comment type="caution">
    <text evidence="3">The sequence shown here is derived from an EMBL/GenBank/DDBJ whole genome shotgun (WGS) entry which is preliminary data.</text>
</comment>
<feature type="compositionally biased region" description="Low complexity" evidence="2">
    <location>
        <begin position="964"/>
        <end position="974"/>
    </location>
</feature>
<feature type="region of interest" description="Disordered" evidence="2">
    <location>
        <begin position="543"/>
        <end position="564"/>
    </location>
</feature>
<feature type="compositionally biased region" description="Polar residues" evidence="2">
    <location>
        <begin position="217"/>
        <end position="229"/>
    </location>
</feature>
<feature type="compositionally biased region" description="Polar residues" evidence="2">
    <location>
        <begin position="1269"/>
        <end position="1281"/>
    </location>
</feature>
<feature type="region of interest" description="Disordered" evidence="2">
    <location>
        <begin position="964"/>
        <end position="996"/>
    </location>
</feature>
<feature type="compositionally biased region" description="Polar residues" evidence="2">
    <location>
        <begin position="1071"/>
        <end position="1080"/>
    </location>
</feature>
<feature type="compositionally biased region" description="Polar residues" evidence="2">
    <location>
        <begin position="1039"/>
        <end position="1048"/>
    </location>
</feature>
<dbReference type="OrthoDB" id="273768at2759"/>
<feature type="region of interest" description="Disordered" evidence="2">
    <location>
        <begin position="1783"/>
        <end position="1804"/>
    </location>
</feature>
<feature type="region of interest" description="Disordered" evidence="2">
    <location>
        <begin position="1248"/>
        <end position="1296"/>
    </location>
</feature>
<feature type="compositionally biased region" description="Polar residues" evidence="2">
    <location>
        <begin position="666"/>
        <end position="676"/>
    </location>
</feature>
<keyword evidence="4" id="KW-1185">Reference proteome</keyword>
<proteinExistence type="predicted"/>
<feature type="region of interest" description="Disordered" evidence="2">
    <location>
        <begin position="1011"/>
        <end position="1091"/>
    </location>
</feature>
<feature type="compositionally biased region" description="Low complexity" evidence="2">
    <location>
        <begin position="698"/>
        <end position="708"/>
    </location>
</feature>
<feature type="region of interest" description="Disordered" evidence="2">
    <location>
        <begin position="217"/>
        <end position="237"/>
    </location>
</feature>
<dbReference type="PANTHER" id="PTHR43941">
    <property type="entry name" value="STRUCTURAL MAINTENANCE OF CHROMOSOMES PROTEIN 2"/>
    <property type="match status" value="1"/>
</dbReference>
<feature type="compositionally biased region" description="Basic and acidic residues" evidence="2">
    <location>
        <begin position="1018"/>
        <end position="1034"/>
    </location>
</feature>
<name>A0A0N1PDS8_LEPSE</name>